<feature type="non-terminal residue" evidence="2">
    <location>
        <position position="77"/>
    </location>
</feature>
<gene>
    <name evidence="2" type="ORF">RFULGI_LOCUS17471</name>
</gene>
<dbReference type="Proteomes" id="UP000789396">
    <property type="component" value="Unassembled WGS sequence"/>
</dbReference>
<evidence type="ECO:0000313" key="2">
    <source>
        <dbReference type="EMBL" id="CAG8798359.1"/>
    </source>
</evidence>
<dbReference type="EMBL" id="CAJVPZ010068747">
    <property type="protein sequence ID" value="CAG8798359.1"/>
    <property type="molecule type" value="Genomic_DNA"/>
</dbReference>
<name>A0A9N9JUR5_9GLOM</name>
<dbReference type="AlphaFoldDB" id="A0A9N9JUR5"/>
<feature type="compositionally biased region" description="Acidic residues" evidence="1">
    <location>
        <begin position="25"/>
        <end position="37"/>
    </location>
</feature>
<comment type="caution">
    <text evidence="2">The sequence shown here is derived from an EMBL/GenBank/DDBJ whole genome shotgun (WGS) entry which is preliminary data.</text>
</comment>
<feature type="non-terminal residue" evidence="2">
    <location>
        <position position="1"/>
    </location>
</feature>
<organism evidence="2 3">
    <name type="scientific">Racocetra fulgida</name>
    <dbReference type="NCBI Taxonomy" id="60492"/>
    <lineage>
        <taxon>Eukaryota</taxon>
        <taxon>Fungi</taxon>
        <taxon>Fungi incertae sedis</taxon>
        <taxon>Mucoromycota</taxon>
        <taxon>Glomeromycotina</taxon>
        <taxon>Glomeromycetes</taxon>
        <taxon>Diversisporales</taxon>
        <taxon>Gigasporaceae</taxon>
        <taxon>Racocetra</taxon>
    </lineage>
</organism>
<evidence type="ECO:0000256" key="1">
    <source>
        <dbReference type="SAM" id="MobiDB-lite"/>
    </source>
</evidence>
<evidence type="ECO:0000313" key="3">
    <source>
        <dbReference type="Proteomes" id="UP000789396"/>
    </source>
</evidence>
<feature type="region of interest" description="Disordered" evidence="1">
    <location>
        <begin position="19"/>
        <end position="58"/>
    </location>
</feature>
<protein>
    <submittedName>
        <fullName evidence="2">14317_t:CDS:1</fullName>
    </submittedName>
</protein>
<keyword evidence="3" id="KW-1185">Reference proteome</keyword>
<accession>A0A9N9JUR5</accession>
<proteinExistence type="predicted"/>
<reference evidence="2" key="1">
    <citation type="submission" date="2021-06" db="EMBL/GenBank/DDBJ databases">
        <authorList>
            <person name="Kallberg Y."/>
            <person name="Tangrot J."/>
            <person name="Rosling A."/>
        </authorList>
    </citation>
    <scope>NUCLEOTIDE SEQUENCE</scope>
    <source>
        <strain evidence="2">IN212</strain>
    </source>
</reference>
<sequence>FLKNLEQFFEICDKSTYFSTSDHSEVDEDSHSDEESENTSNKESENTNDEETIPNNSNTTLLVTLKNLIKKLKEYCT</sequence>